<dbReference type="PANTHER" id="PTHR30614:SF20">
    <property type="entry name" value="GLUTAMINE TRANSPORT SYSTEM PERMEASE PROTEIN GLNP"/>
    <property type="match status" value="1"/>
</dbReference>
<evidence type="ECO:0000256" key="11">
    <source>
        <dbReference type="ARBA" id="ARBA00062718"/>
    </source>
</evidence>
<dbReference type="GO" id="GO:0022857">
    <property type="term" value="F:transmembrane transporter activity"/>
    <property type="evidence" value="ECO:0007669"/>
    <property type="project" value="InterPro"/>
</dbReference>
<evidence type="ECO:0000256" key="4">
    <source>
        <dbReference type="ARBA" id="ARBA00022448"/>
    </source>
</evidence>
<evidence type="ECO:0000256" key="8">
    <source>
        <dbReference type="ARBA" id="ARBA00022989"/>
    </source>
</evidence>
<evidence type="ECO:0000256" key="12">
    <source>
        <dbReference type="ARBA" id="ARBA00073645"/>
    </source>
</evidence>
<evidence type="ECO:0000256" key="7">
    <source>
        <dbReference type="ARBA" id="ARBA00022970"/>
    </source>
</evidence>
<dbReference type="GO" id="GO:0043190">
    <property type="term" value="C:ATP-binding cassette (ABC) transporter complex"/>
    <property type="evidence" value="ECO:0007669"/>
    <property type="project" value="InterPro"/>
</dbReference>
<evidence type="ECO:0000259" key="14">
    <source>
        <dbReference type="PROSITE" id="PS50928"/>
    </source>
</evidence>
<comment type="subunit">
    <text evidence="11">The complex is composed of two ATP-binding proteins (GltL), two transmembrane proteins (GltJ and GltK) and a solute-binding protein (GltI).</text>
</comment>
<dbReference type="InterPro" id="IPR000515">
    <property type="entry name" value="MetI-like"/>
</dbReference>
<dbReference type="Gene3D" id="1.10.3720.10">
    <property type="entry name" value="MetI-like"/>
    <property type="match status" value="1"/>
</dbReference>
<comment type="similarity">
    <text evidence="3">Belongs to the binding-protein-dependent transport system permease family. HisMQ subfamily.</text>
</comment>
<dbReference type="PANTHER" id="PTHR30614">
    <property type="entry name" value="MEMBRANE COMPONENT OF AMINO ACID ABC TRANSPORTER"/>
    <property type="match status" value="1"/>
</dbReference>
<feature type="transmembrane region" description="Helical" evidence="13">
    <location>
        <begin position="21"/>
        <end position="39"/>
    </location>
</feature>
<evidence type="ECO:0000256" key="1">
    <source>
        <dbReference type="ARBA" id="ARBA00003159"/>
    </source>
</evidence>
<name>A0A2L1GPU1_9BACT</name>
<dbReference type="InterPro" id="IPR043429">
    <property type="entry name" value="ArtM/GltK/GlnP/TcyL/YhdX-like"/>
</dbReference>
<evidence type="ECO:0000256" key="2">
    <source>
        <dbReference type="ARBA" id="ARBA00004429"/>
    </source>
</evidence>
<dbReference type="NCBIfam" id="TIGR01726">
    <property type="entry name" value="HEQRo_perm_3TM"/>
    <property type="match status" value="1"/>
</dbReference>
<feature type="transmembrane region" description="Helical" evidence="13">
    <location>
        <begin position="80"/>
        <end position="102"/>
    </location>
</feature>
<evidence type="ECO:0000256" key="13">
    <source>
        <dbReference type="RuleBase" id="RU363032"/>
    </source>
</evidence>
<dbReference type="EMBL" id="CP021255">
    <property type="protein sequence ID" value="AVD71658.1"/>
    <property type="molecule type" value="Genomic_DNA"/>
</dbReference>
<organism evidence="15 16">
    <name type="scientific">Desulfobulbus oralis</name>
    <dbReference type="NCBI Taxonomy" id="1986146"/>
    <lineage>
        <taxon>Bacteria</taxon>
        <taxon>Pseudomonadati</taxon>
        <taxon>Thermodesulfobacteriota</taxon>
        <taxon>Desulfobulbia</taxon>
        <taxon>Desulfobulbales</taxon>
        <taxon>Desulfobulbaceae</taxon>
        <taxon>Desulfobulbus</taxon>
    </lineage>
</organism>
<evidence type="ECO:0000256" key="6">
    <source>
        <dbReference type="ARBA" id="ARBA00022692"/>
    </source>
</evidence>
<keyword evidence="16" id="KW-1185">Reference proteome</keyword>
<reference evidence="15 16" key="1">
    <citation type="journal article" date="2018" name="MBio">
        <title>Insights into the evolution of host association through the isolation and characterization of a novel human periodontal pathobiont, Desulfobulbus oralis.</title>
        <authorList>
            <person name="Cross K.L."/>
            <person name="Chirania P."/>
            <person name="Xiong W."/>
            <person name="Beall C.J."/>
            <person name="Elkins J.G."/>
            <person name="Giannone R.J."/>
            <person name="Griffen A.L."/>
            <person name="Guss A.M."/>
            <person name="Hettich R.L."/>
            <person name="Joshi S.S."/>
            <person name="Mokrzan E.M."/>
            <person name="Martin R.K."/>
            <person name="Zhulin I.B."/>
            <person name="Leys E.J."/>
            <person name="Podar M."/>
        </authorList>
    </citation>
    <scope>NUCLEOTIDE SEQUENCE [LARGE SCALE GENOMIC DNA]</scope>
    <source>
        <strain evidence="15 16">ORNL</strain>
    </source>
</reference>
<evidence type="ECO:0000256" key="9">
    <source>
        <dbReference type="ARBA" id="ARBA00023136"/>
    </source>
</evidence>
<evidence type="ECO:0000256" key="10">
    <source>
        <dbReference type="ARBA" id="ARBA00060298"/>
    </source>
</evidence>
<dbReference type="FunFam" id="1.10.3720.10:FF:000006">
    <property type="entry name" value="Glutamate/aspartate ABC transporter, permease protein GltK"/>
    <property type="match status" value="1"/>
</dbReference>
<keyword evidence="4 13" id="KW-0813">Transport</keyword>
<feature type="transmembrane region" description="Helical" evidence="13">
    <location>
        <begin position="243"/>
        <end position="265"/>
    </location>
</feature>
<evidence type="ECO:0000313" key="15">
    <source>
        <dbReference type="EMBL" id="AVD71658.1"/>
    </source>
</evidence>
<dbReference type="CDD" id="cd06261">
    <property type="entry name" value="TM_PBP2"/>
    <property type="match status" value="1"/>
</dbReference>
<evidence type="ECO:0000313" key="16">
    <source>
        <dbReference type="Proteomes" id="UP000239867"/>
    </source>
</evidence>
<dbReference type="SUPFAM" id="SSF161098">
    <property type="entry name" value="MetI-like"/>
    <property type="match status" value="1"/>
</dbReference>
<keyword evidence="5" id="KW-1003">Cell membrane</keyword>
<dbReference type="RefSeq" id="WP_104936899.1">
    <property type="nucleotide sequence ID" value="NZ_CP021255.1"/>
</dbReference>
<evidence type="ECO:0000256" key="5">
    <source>
        <dbReference type="ARBA" id="ARBA00022475"/>
    </source>
</evidence>
<gene>
    <name evidence="15" type="ORF">CAY53_09395</name>
</gene>
<keyword evidence="7" id="KW-0029">Amino-acid transport</keyword>
<dbReference type="AlphaFoldDB" id="A0A2L1GPU1"/>
<evidence type="ECO:0000256" key="3">
    <source>
        <dbReference type="ARBA" id="ARBA00010072"/>
    </source>
</evidence>
<dbReference type="KEGG" id="deo:CAY53_09395"/>
<dbReference type="Proteomes" id="UP000239867">
    <property type="component" value="Chromosome"/>
</dbReference>
<comment type="function">
    <text evidence="1">Part of the binding-protein-dependent transport system for glutamine; probably responsible for the translocation of the substrate across the membrane.</text>
</comment>
<feature type="transmembrane region" description="Helical" evidence="13">
    <location>
        <begin position="123"/>
        <end position="153"/>
    </location>
</feature>
<dbReference type="InterPro" id="IPR035906">
    <property type="entry name" value="MetI-like_sf"/>
</dbReference>
<dbReference type="Pfam" id="PF00528">
    <property type="entry name" value="BPD_transp_1"/>
    <property type="match status" value="1"/>
</dbReference>
<dbReference type="OrthoDB" id="5365894at2"/>
<sequence length="274" mass="29897">MSGTQTRSAGQPGARLRPAQLRDVLLYVLTLALLVWLLLRGAELSGYNWQWRKVPGFLISWQDGRPAAGALLRGLGVTLALTPAALLAAGLIGLAAALLRLSASPVGRVLSRVYLELVRNTPLLVQLFCLYFVLAPILGLGRMCTAILALGLFEGAYVSEIIRAGILSIDRGQWEACQVLGLNRWQSYRHVILPQALRRMLPPLTSQAVSLVKDSALVSTIAVYELTMQGRALIAETLLSFEIWLLVAALYLGLTLFLSVAAAWLRRRLARSIC</sequence>
<dbReference type="GO" id="GO:0006865">
    <property type="term" value="P:amino acid transport"/>
    <property type="evidence" value="ECO:0007669"/>
    <property type="project" value="UniProtKB-KW"/>
</dbReference>
<proteinExistence type="inferred from homology"/>
<comment type="subcellular location">
    <subcellularLocation>
        <location evidence="2">Cell inner membrane</location>
        <topology evidence="2">Multi-pass membrane protein</topology>
    </subcellularLocation>
    <subcellularLocation>
        <location evidence="13">Cell membrane</location>
        <topology evidence="13">Multi-pass membrane protein</topology>
    </subcellularLocation>
</comment>
<comment type="function">
    <text evidence="10">Part of the ABC transporter complex GltIJKL involved in glutamate and aspartate uptake. Probably responsible for the translocation of the substrate across the membrane.</text>
</comment>
<accession>A0A2L1GPU1</accession>
<keyword evidence="6 13" id="KW-0812">Transmembrane</keyword>
<keyword evidence="9 13" id="KW-0472">Membrane</keyword>
<feature type="domain" description="ABC transmembrane type-1" evidence="14">
    <location>
        <begin position="75"/>
        <end position="262"/>
    </location>
</feature>
<protein>
    <recommendedName>
        <fullName evidence="12">Glutamate/aspartate import permease protein GltK</fullName>
    </recommendedName>
</protein>
<keyword evidence="8 13" id="KW-1133">Transmembrane helix</keyword>
<dbReference type="PROSITE" id="PS50928">
    <property type="entry name" value="ABC_TM1"/>
    <property type="match status" value="1"/>
</dbReference>
<dbReference type="InterPro" id="IPR010065">
    <property type="entry name" value="AA_ABC_transptr_permease_3TM"/>
</dbReference>